<proteinExistence type="predicted"/>
<gene>
    <name evidence="1" type="ORF">PSON_ATCC_30995.1.T0320333</name>
</gene>
<reference evidence="1" key="1">
    <citation type="submission" date="2021-01" db="EMBL/GenBank/DDBJ databases">
        <authorList>
            <consortium name="Genoscope - CEA"/>
            <person name="William W."/>
        </authorList>
    </citation>
    <scope>NUCLEOTIDE SEQUENCE</scope>
</reference>
<comment type="caution">
    <text evidence="1">The sequence shown here is derived from an EMBL/GenBank/DDBJ whole genome shotgun (WGS) entry which is preliminary data.</text>
</comment>
<evidence type="ECO:0000313" key="1">
    <source>
        <dbReference type="EMBL" id="CAD8074899.1"/>
    </source>
</evidence>
<protein>
    <submittedName>
        <fullName evidence="1">Uncharacterized protein</fullName>
    </submittedName>
</protein>
<dbReference type="Proteomes" id="UP000692954">
    <property type="component" value="Unassembled WGS sequence"/>
</dbReference>
<keyword evidence="2" id="KW-1185">Reference proteome</keyword>
<dbReference type="AlphaFoldDB" id="A0A8S1M566"/>
<accession>A0A8S1M566</accession>
<sequence length="96" mass="11838">MKNLIIFTALIAVFYIIDKQLNIEFIEVETLERSCQYSQQKIINIWNIVFLFRTLMKQIFYYNYSMPIDIKQNLKINYQQFETCRYLNYSNSLQRR</sequence>
<organism evidence="1 2">
    <name type="scientific">Paramecium sonneborni</name>
    <dbReference type="NCBI Taxonomy" id="65129"/>
    <lineage>
        <taxon>Eukaryota</taxon>
        <taxon>Sar</taxon>
        <taxon>Alveolata</taxon>
        <taxon>Ciliophora</taxon>
        <taxon>Intramacronucleata</taxon>
        <taxon>Oligohymenophorea</taxon>
        <taxon>Peniculida</taxon>
        <taxon>Parameciidae</taxon>
        <taxon>Paramecium</taxon>
    </lineage>
</organism>
<name>A0A8S1M566_9CILI</name>
<evidence type="ECO:0000313" key="2">
    <source>
        <dbReference type="Proteomes" id="UP000692954"/>
    </source>
</evidence>
<dbReference type="EMBL" id="CAJJDN010000032">
    <property type="protein sequence ID" value="CAD8074899.1"/>
    <property type="molecule type" value="Genomic_DNA"/>
</dbReference>